<dbReference type="PROSITE" id="PS00139">
    <property type="entry name" value="THIOL_PROTEASE_CYS"/>
    <property type="match status" value="1"/>
</dbReference>
<feature type="domain" description="Calpain catalytic" evidence="5">
    <location>
        <begin position="172"/>
        <end position="470"/>
    </location>
</feature>
<dbReference type="PROSITE" id="PS50203">
    <property type="entry name" value="CALPAIN_CAT"/>
    <property type="match status" value="1"/>
</dbReference>
<dbReference type="OrthoDB" id="424753at2759"/>
<feature type="compositionally biased region" description="Pro residues" evidence="4">
    <location>
        <begin position="853"/>
        <end position="863"/>
    </location>
</feature>
<dbReference type="InterPro" id="IPR000169">
    <property type="entry name" value="Pept_cys_AS"/>
</dbReference>
<dbReference type="Gene3D" id="3.90.70.10">
    <property type="entry name" value="Cysteine proteinases"/>
    <property type="match status" value="1"/>
</dbReference>
<dbReference type="KEGG" id="bor:COCMIDRAFT_39595"/>
<name>W6YSA0_COCMI</name>
<dbReference type="CDD" id="cd00044">
    <property type="entry name" value="CysPc"/>
    <property type="match status" value="1"/>
</dbReference>
<feature type="active site" evidence="2 3">
    <location>
        <position position="383"/>
    </location>
</feature>
<evidence type="ECO:0000256" key="3">
    <source>
        <dbReference type="PROSITE-ProRule" id="PRU00239"/>
    </source>
</evidence>
<dbReference type="HOGENOM" id="CLU_006072_1_1_1"/>
<dbReference type="SUPFAM" id="SSF54001">
    <property type="entry name" value="Cysteine proteinases"/>
    <property type="match status" value="1"/>
</dbReference>
<feature type="active site" evidence="2 3">
    <location>
        <position position="408"/>
    </location>
</feature>
<evidence type="ECO:0000313" key="6">
    <source>
        <dbReference type="EMBL" id="EUC42317.1"/>
    </source>
</evidence>
<feature type="compositionally biased region" description="Low complexity" evidence="4">
    <location>
        <begin position="817"/>
        <end position="827"/>
    </location>
</feature>
<dbReference type="PANTHER" id="PTHR10183:SF425">
    <property type="entry name" value="CALPAIN-5"/>
    <property type="match status" value="1"/>
</dbReference>
<dbReference type="STRING" id="930090.W6YSA0"/>
<feature type="active site" evidence="2 3">
    <location>
        <position position="200"/>
    </location>
</feature>
<reference evidence="6 7" key="1">
    <citation type="journal article" date="2013" name="PLoS Genet.">
        <title>Comparative genome structure, secondary metabolite, and effector coding capacity across Cochliobolus pathogens.</title>
        <authorList>
            <person name="Condon B.J."/>
            <person name="Leng Y."/>
            <person name="Wu D."/>
            <person name="Bushley K.E."/>
            <person name="Ohm R.A."/>
            <person name="Otillar R."/>
            <person name="Martin J."/>
            <person name="Schackwitz W."/>
            <person name="Grimwood J."/>
            <person name="MohdZainudin N."/>
            <person name="Xue C."/>
            <person name="Wang R."/>
            <person name="Manning V.A."/>
            <person name="Dhillon B."/>
            <person name="Tu Z.J."/>
            <person name="Steffenson B.J."/>
            <person name="Salamov A."/>
            <person name="Sun H."/>
            <person name="Lowry S."/>
            <person name="LaButti K."/>
            <person name="Han J."/>
            <person name="Copeland A."/>
            <person name="Lindquist E."/>
            <person name="Barry K."/>
            <person name="Schmutz J."/>
            <person name="Baker S.E."/>
            <person name="Ciuffetti L.M."/>
            <person name="Grigoriev I.V."/>
            <person name="Zhong S."/>
            <person name="Turgeon B.G."/>
        </authorList>
    </citation>
    <scope>NUCLEOTIDE SEQUENCE [LARGE SCALE GENOMIC DNA]</scope>
    <source>
        <strain evidence="6 7">ATCC 44560</strain>
    </source>
</reference>
<keyword evidence="3" id="KW-0378">Hydrolase</keyword>
<accession>W6YSA0</accession>
<feature type="region of interest" description="Disordered" evidence="4">
    <location>
        <begin position="620"/>
        <end position="869"/>
    </location>
</feature>
<keyword evidence="7" id="KW-1185">Reference proteome</keyword>
<dbReference type="SMART" id="SM00230">
    <property type="entry name" value="CysPc"/>
    <property type="match status" value="1"/>
</dbReference>
<sequence>MGSDNGDDTQTGVPQAAIDEFWDSLITKKPAKVTKIFPQSLYANLLPPQNPVGKVTGKNAAESYKAAAAECCARVKRIVKECIRTNEKFTDPDFDIGDLSDGNCLEGLMHWYNEKTEKSPAVSSSQLGRALSTLVQSGVFMGDGAPFDFNTTAKILTQRSNRSSDGPKSVHRIDWIFDKPEFVIDGFSSSDLKQGSSGDCWFIAAASTICANSSLMKKVCVARDEECGVYGFVFYRDGEWVWTVVDDNLYLNNADFDAEWGDRYDPTNAREIKYKKNYQTGSEALYLASCADENETWLPLLEKAYAKIHGDYDAIAGGWSGEAVEDLTGGVTTKILTNRVLRKEKLWEELLKVGKDFLFSASSPSSSAYGDDSDALKGLALSHAYSVLKAVDEEDENGKKYRLVLIRNPWGRRQNASIGEWTGPWSDGSREWTPYWLEKLGHKFGDDGLFWMSYDDLLKRFDLLDRTRLFNEEWTVVQRWTSVSVAWVTGYLNMKFSVEIKKAGPTVFVLCQLDERYFKGLEGKYSFDLHFILQEKNAAVGDHLVRARGPWFGNRSISAEVDLEPGVYEVVPKIVATRDPDGPEVLDVVKKLAERNPQKLRQIGLNYDIANAKGVFELPEEDRKKKEQEKKEAAEEKAKEKEAEEKEKEEFEAWKKEQKADYEAWKKRKEEKANEKKAKEETKEQAPESKEDVKASKTQTEQGDVPKDPAADSEHKKDGTPPSAPEGNNTDETVGLPPKPTDSEPKPLTADTPSTAPESTAKDANEPTPPSDSPSNSTLSDPTPTSDASTSASASQPPPAPADQAPEPHPPSPPAAAAPHTSSSRPAVYYDDAPVQGNAPVHYDGPPVYGDDPVPPPPPPQTPKPDNELKPWNAVCVLGLRVYSLDAEVSIKLVKPQSVEEAAILDVDGGTQAGATM</sequence>
<dbReference type="EMBL" id="KI964065">
    <property type="protein sequence ID" value="EUC42317.1"/>
    <property type="molecule type" value="Genomic_DNA"/>
</dbReference>
<evidence type="ECO:0000313" key="7">
    <source>
        <dbReference type="Proteomes" id="UP000054032"/>
    </source>
</evidence>
<dbReference type="AlphaFoldDB" id="W6YSA0"/>
<gene>
    <name evidence="6" type="ORF">COCMIDRAFT_39595</name>
</gene>
<dbReference type="InterPro" id="IPR022684">
    <property type="entry name" value="Calpain_cysteine_protease"/>
</dbReference>
<dbReference type="InterPro" id="IPR001300">
    <property type="entry name" value="Peptidase_C2_calpain_cat"/>
</dbReference>
<dbReference type="Proteomes" id="UP000054032">
    <property type="component" value="Unassembled WGS sequence"/>
</dbReference>
<organism evidence="6 7">
    <name type="scientific">Bipolaris oryzae ATCC 44560</name>
    <dbReference type="NCBI Taxonomy" id="930090"/>
    <lineage>
        <taxon>Eukaryota</taxon>
        <taxon>Fungi</taxon>
        <taxon>Dikarya</taxon>
        <taxon>Ascomycota</taxon>
        <taxon>Pezizomycotina</taxon>
        <taxon>Dothideomycetes</taxon>
        <taxon>Pleosporomycetidae</taxon>
        <taxon>Pleosporales</taxon>
        <taxon>Pleosporineae</taxon>
        <taxon>Pleosporaceae</taxon>
        <taxon>Bipolaris</taxon>
    </lineage>
</organism>
<dbReference type="GO" id="GO:0004198">
    <property type="term" value="F:calcium-dependent cysteine-type endopeptidase activity"/>
    <property type="evidence" value="ECO:0007669"/>
    <property type="project" value="InterPro"/>
</dbReference>
<feature type="compositionally biased region" description="Pro residues" evidence="4">
    <location>
        <begin position="796"/>
        <end position="816"/>
    </location>
</feature>
<dbReference type="eggNOG" id="KOG0045">
    <property type="taxonomic scope" value="Eukaryota"/>
</dbReference>
<keyword evidence="3" id="KW-0788">Thiol protease</keyword>
<protein>
    <recommendedName>
        <fullName evidence="5">Calpain catalytic domain-containing protein</fullName>
    </recommendedName>
</protein>
<dbReference type="GeneID" id="19123714"/>
<dbReference type="RefSeq" id="XP_007691156.1">
    <property type="nucleotide sequence ID" value="XM_007692966.1"/>
</dbReference>
<evidence type="ECO:0000259" key="5">
    <source>
        <dbReference type="PROSITE" id="PS50203"/>
    </source>
</evidence>
<feature type="compositionally biased region" description="Basic and acidic residues" evidence="4">
    <location>
        <begin position="621"/>
        <end position="695"/>
    </location>
</feature>
<evidence type="ECO:0000256" key="4">
    <source>
        <dbReference type="SAM" id="MobiDB-lite"/>
    </source>
</evidence>
<keyword evidence="3" id="KW-0645">Protease</keyword>
<proteinExistence type="inferred from homology"/>
<evidence type="ECO:0000256" key="2">
    <source>
        <dbReference type="PIRSR" id="PIRSR622684-1"/>
    </source>
</evidence>
<evidence type="ECO:0000256" key="1">
    <source>
        <dbReference type="ARBA" id="ARBA00007623"/>
    </source>
</evidence>
<feature type="compositionally biased region" description="Basic and acidic residues" evidence="4">
    <location>
        <begin position="704"/>
        <end position="719"/>
    </location>
</feature>
<dbReference type="Pfam" id="PF00648">
    <property type="entry name" value="Peptidase_C2"/>
    <property type="match status" value="1"/>
</dbReference>
<feature type="compositionally biased region" description="Low complexity" evidence="4">
    <location>
        <begin position="773"/>
        <end position="795"/>
    </location>
</feature>
<comment type="similarity">
    <text evidence="1">Belongs to the peptidase C2 family.</text>
</comment>
<feature type="compositionally biased region" description="Low complexity" evidence="4">
    <location>
        <begin position="843"/>
        <end position="852"/>
    </location>
</feature>
<dbReference type="GO" id="GO:0006508">
    <property type="term" value="P:proteolysis"/>
    <property type="evidence" value="ECO:0007669"/>
    <property type="project" value="UniProtKB-KW"/>
</dbReference>
<dbReference type="PANTHER" id="PTHR10183">
    <property type="entry name" value="CALPAIN"/>
    <property type="match status" value="1"/>
</dbReference>
<dbReference type="InterPro" id="IPR038765">
    <property type="entry name" value="Papain-like_cys_pep_sf"/>
</dbReference>